<dbReference type="EMBL" id="AM180252">
    <property type="protein sequence ID" value="CAJ54095.1"/>
    <property type="molecule type" value="Genomic_DNA"/>
</dbReference>
<dbReference type="InterPro" id="IPR010261">
    <property type="entry name" value="Tir_chaperone"/>
</dbReference>
<organism evidence="1 2">
    <name type="scientific">Lawsonia intracellularis (strain PHE/MN1-00)</name>
    <dbReference type="NCBI Taxonomy" id="363253"/>
    <lineage>
        <taxon>Bacteria</taxon>
        <taxon>Pseudomonadati</taxon>
        <taxon>Thermodesulfobacteriota</taxon>
        <taxon>Desulfovibrionia</taxon>
        <taxon>Desulfovibrionales</taxon>
        <taxon>Desulfovibrionaceae</taxon>
        <taxon>Lawsonia</taxon>
    </lineage>
</organism>
<protein>
    <submittedName>
        <fullName evidence="1">NA</fullName>
    </submittedName>
</protein>
<proteinExistence type="predicted"/>
<evidence type="ECO:0000313" key="1">
    <source>
        <dbReference type="EMBL" id="CAJ54095.1"/>
    </source>
</evidence>
<dbReference type="KEGG" id="lip:LI0039"/>
<dbReference type="SUPFAM" id="SSF69635">
    <property type="entry name" value="Type III secretory system chaperone-like"/>
    <property type="match status" value="1"/>
</dbReference>
<dbReference type="AlphaFoldDB" id="Q1MSD0"/>
<dbReference type="Gene3D" id="3.30.1460.10">
    <property type="match status" value="1"/>
</dbReference>
<dbReference type="RefSeq" id="WP_011526122.1">
    <property type="nucleotide sequence ID" value="NC_008011.1"/>
</dbReference>
<dbReference type="Pfam" id="PF05932">
    <property type="entry name" value="CesT"/>
    <property type="match status" value="1"/>
</dbReference>
<name>Q1MSD0_LAWIP</name>
<dbReference type="STRING" id="363253.LI0039"/>
<gene>
    <name evidence="1" type="ordered locus">LI0039</name>
</gene>
<dbReference type="GO" id="GO:0030254">
    <property type="term" value="P:protein secretion by the type III secretion system"/>
    <property type="evidence" value="ECO:0007669"/>
    <property type="project" value="InterPro"/>
</dbReference>
<reference evidence="1 2" key="1">
    <citation type="submission" date="2005-11" db="EMBL/GenBank/DDBJ databases">
        <title>The complete genome sequence of Lawsonia intracellularis: the causative agent of proliferative enteropathy.</title>
        <authorList>
            <person name="Kaur K."/>
            <person name="Zhang Q."/>
            <person name="Beckler D."/>
            <person name="Munir S."/>
            <person name="Li L."/>
            <person name="Kinsley K."/>
            <person name="Herron L."/>
            <person name="Peterson A."/>
            <person name="May B."/>
            <person name="Singh S."/>
            <person name="Gebhart C."/>
            <person name="Kapur V."/>
        </authorList>
    </citation>
    <scope>NUCLEOTIDE SEQUENCE [LARGE SCALE GENOMIC DNA]</scope>
    <source>
        <strain evidence="1 2">PHE/MN1-00</strain>
    </source>
</reference>
<dbReference type="Proteomes" id="UP000002430">
    <property type="component" value="Chromosome"/>
</dbReference>
<dbReference type="HOGENOM" id="CLU_1675676_0_0_7"/>
<accession>Q1MSD0</accession>
<evidence type="ECO:0000313" key="2">
    <source>
        <dbReference type="Proteomes" id="UP000002430"/>
    </source>
</evidence>
<dbReference type="SMR" id="Q1MSD0"/>
<keyword evidence="2" id="KW-1185">Reference proteome</keyword>
<sequence>MVATDVIKDLGQELNIPGLEFDQNLVCSFSVHNGNLDMTIETNETGDLVYVCGYLGIMPDDNNAAAAVAILFAQANSTLSSMNRGVLALDYNGERLLFSKLYNVSHWEPNECIESILQLIEDAEEWKHRLYQPDFGLSELTKGGINKTENNNSFLKV</sequence>
<dbReference type="CDD" id="cd16364">
    <property type="entry name" value="T3SC_I-like"/>
    <property type="match status" value="1"/>
</dbReference>